<dbReference type="FunFam" id="1.20.1070.10:FF:000133">
    <property type="entry name" value="Glucagon receptor a"/>
    <property type="match status" value="1"/>
</dbReference>
<dbReference type="RefSeq" id="XP_038830854.1">
    <property type="nucleotide sequence ID" value="XM_038974926.1"/>
</dbReference>
<dbReference type="InterPro" id="IPR001879">
    <property type="entry name" value="GPCR_2_extracellular_dom"/>
</dbReference>
<dbReference type="GO" id="GO:0007188">
    <property type="term" value="P:adenylate cyclase-modulating G protein-coupled receptor signaling pathway"/>
    <property type="evidence" value="ECO:0007669"/>
    <property type="project" value="TreeGrafter"/>
</dbReference>
<evidence type="ECO:0000256" key="6">
    <source>
        <dbReference type="ARBA" id="ARBA00023040"/>
    </source>
</evidence>
<evidence type="ECO:0000259" key="14">
    <source>
        <dbReference type="PROSITE" id="PS50261"/>
    </source>
</evidence>
<evidence type="ECO:0000259" key="13">
    <source>
        <dbReference type="PROSITE" id="PS50227"/>
    </source>
</evidence>
<evidence type="ECO:0000256" key="5">
    <source>
        <dbReference type="ARBA" id="ARBA00022989"/>
    </source>
</evidence>
<evidence type="ECO:0000256" key="2">
    <source>
        <dbReference type="ARBA" id="ARBA00005314"/>
    </source>
</evidence>
<feature type="transmembrane region" description="Helical" evidence="12">
    <location>
        <begin position="284"/>
        <end position="304"/>
    </location>
</feature>
<keyword evidence="15" id="KW-1185">Reference proteome</keyword>
<feature type="domain" description="G-protein coupled receptors family 2 profile 1" evidence="13">
    <location>
        <begin position="157"/>
        <end position="264"/>
    </location>
</feature>
<dbReference type="SUPFAM" id="SSF81321">
    <property type="entry name" value="Family A G protein-coupled receptor-like"/>
    <property type="match status" value="1"/>
</dbReference>
<name>A0A8U0PW28_SALNM</name>
<feature type="transmembrane region" description="Helical" evidence="12">
    <location>
        <begin position="316"/>
        <end position="340"/>
    </location>
</feature>
<dbReference type="PRINTS" id="PR00249">
    <property type="entry name" value="GPCRSECRETIN"/>
</dbReference>
<feature type="domain" description="G-protein coupled receptors family 2 profile 2" evidence="14">
    <location>
        <begin position="279"/>
        <end position="541"/>
    </location>
</feature>
<dbReference type="SMART" id="SM00008">
    <property type="entry name" value="HormR"/>
    <property type="match status" value="1"/>
</dbReference>
<comment type="similarity">
    <text evidence="2">Belongs to the G-protein coupled receptor 2 family.</text>
</comment>
<dbReference type="PANTHER" id="PTHR45620">
    <property type="entry name" value="PDF RECEPTOR-LIKE PROTEIN-RELATED"/>
    <property type="match status" value="1"/>
</dbReference>
<evidence type="ECO:0000256" key="10">
    <source>
        <dbReference type="ARBA" id="ARBA00023224"/>
    </source>
</evidence>
<dbReference type="GO" id="GO:0007166">
    <property type="term" value="P:cell surface receptor signaling pathway"/>
    <property type="evidence" value="ECO:0007669"/>
    <property type="project" value="InterPro"/>
</dbReference>
<evidence type="ECO:0000256" key="7">
    <source>
        <dbReference type="ARBA" id="ARBA00023136"/>
    </source>
</evidence>
<evidence type="ECO:0000256" key="3">
    <source>
        <dbReference type="ARBA" id="ARBA00022475"/>
    </source>
</evidence>
<dbReference type="SUPFAM" id="SSF56672">
    <property type="entry name" value="DNA/RNA polymerases"/>
    <property type="match status" value="1"/>
</dbReference>
<gene>
    <name evidence="16" type="primary">LOC120029638</name>
</gene>
<evidence type="ECO:0000256" key="11">
    <source>
        <dbReference type="SAM" id="MobiDB-lite"/>
    </source>
</evidence>
<dbReference type="GO" id="GO:0004967">
    <property type="term" value="F:glucagon receptor activity"/>
    <property type="evidence" value="ECO:0007669"/>
    <property type="project" value="TreeGrafter"/>
</dbReference>
<dbReference type="Pfam" id="PF02793">
    <property type="entry name" value="HRM"/>
    <property type="match status" value="1"/>
</dbReference>
<feature type="transmembrane region" description="Helical" evidence="12">
    <location>
        <begin position="405"/>
        <end position="427"/>
    </location>
</feature>
<dbReference type="PROSITE" id="PS50227">
    <property type="entry name" value="G_PROTEIN_RECEP_F2_3"/>
    <property type="match status" value="1"/>
</dbReference>
<dbReference type="SUPFAM" id="SSF111418">
    <property type="entry name" value="Hormone receptor domain"/>
    <property type="match status" value="1"/>
</dbReference>
<evidence type="ECO:0000256" key="12">
    <source>
        <dbReference type="SAM" id="Phobius"/>
    </source>
</evidence>
<evidence type="ECO:0000313" key="16">
    <source>
        <dbReference type="RefSeq" id="XP_038830854.1"/>
    </source>
</evidence>
<feature type="transmembrane region" description="Helical" evidence="12">
    <location>
        <begin position="371"/>
        <end position="393"/>
    </location>
</feature>
<dbReference type="InterPro" id="IPR043502">
    <property type="entry name" value="DNA/RNA_pol_sf"/>
</dbReference>
<dbReference type="InterPro" id="IPR000832">
    <property type="entry name" value="GPCR_2_secretin-like"/>
</dbReference>
<dbReference type="PROSITE" id="PS00649">
    <property type="entry name" value="G_PROTEIN_RECEP_F2_1"/>
    <property type="match status" value="1"/>
</dbReference>
<evidence type="ECO:0000256" key="9">
    <source>
        <dbReference type="ARBA" id="ARBA00023180"/>
    </source>
</evidence>
<comment type="subcellular location">
    <subcellularLocation>
        <location evidence="1">Cell membrane</location>
        <topology evidence="1">Multi-pass membrane protein</topology>
    </subcellularLocation>
</comment>
<evidence type="ECO:0000256" key="1">
    <source>
        <dbReference type="ARBA" id="ARBA00004651"/>
    </source>
</evidence>
<feature type="transmembrane region" description="Helical" evidence="12">
    <location>
        <begin position="526"/>
        <end position="544"/>
    </location>
</feature>
<dbReference type="PROSITE" id="PS00650">
    <property type="entry name" value="G_PROTEIN_RECEP_F2_2"/>
    <property type="match status" value="1"/>
</dbReference>
<keyword evidence="10" id="KW-0807">Transducer</keyword>
<keyword evidence="8" id="KW-0675">Receptor</keyword>
<dbReference type="InterPro" id="IPR050332">
    <property type="entry name" value="GPCR_2"/>
</dbReference>
<keyword evidence="3" id="KW-1003">Cell membrane</keyword>
<evidence type="ECO:0000256" key="8">
    <source>
        <dbReference type="ARBA" id="ARBA00023170"/>
    </source>
</evidence>
<accession>A0A8U0PW28</accession>
<dbReference type="Proteomes" id="UP000808372">
    <property type="component" value="Chromosome 35"/>
</dbReference>
<dbReference type="AlphaFoldDB" id="A0A8U0PW28"/>
<keyword evidence="9" id="KW-0325">Glycoprotein</keyword>
<dbReference type="InterPro" id="IPR036445">
    <property type="entry name" value="GPCR_2_extracell_dom_sf"/>
</dbReference>
<dbReference type="Pfam" id="PF00002">
    <property type="entry name" value="7tm_2"/>
    <property type="match status" value="1"/>
</dbReference>
<dbReference type="InterPro" id="IPR017983">
    <property type="entry name" value="GPCR_2_secretin-like_CS"/>
</dbReference>
<keyword evidence="7 12" id="KW-0472">Membrane</keyword>
<dbReference type="Gene3D" id="1.20.1070.10">
    <property type="entry name" value="Rhodopsin 7-helix transmembrane proteins"/>
    <property type="match status" value="1"/>
</dbReference>
<feature type="transmembrane region" description="Helical" evidence="12">
    <location>
        <begin position="484"/>
        <end position="506"/>
    </location>
</feature>
<dbReference type="KEGG" id="snh:120029638"/>
<keyword evidence="6" id="KW-0297">G-protein coupled receptor</keyword>
<dbReference type="GeneID" id="120029638"/>
<keyword evidence="4 12" id="KW-0812">Transmembrane</keyword>
<dbReference type="GO" id="GO:0017046">
    <property type="term" value="F:peptide hormone binding"/>
    <property type="evidence" value="ECO:0007669"/>
    <property type="project" value="TreeGrafter"/>
</dbReference>
<evidence type="ECO:0000256" key="4">
    <source>
        <dbReference type="ARBA" id="ARBA00022692"/>
    </source>
</evidence>
<feature type="compositionally biased region" description="Basic and acidic residues" evidence="11">
    <location>
        <begin position="617"/>
        <end position="643"/>
    </location>
</feature>
<dbReference type="GO" id="GO:0005886">
    <property type="term" value="C:plasma membrane"/>
    <property type="evidence" value="ECO:0007669"/>
    <property type="project" value="UniProtKB-SubCell"/>
</dbReference>
<evidence type="ECO:0000313" key="15">
    <source>
        <dbReference type="Proteomes" id="UP000808372"/>
    </source>
</evidence>
<sequence length="669" mass="76765">MLASELGIPTQPLSIPMDISALDGRSIDQVTHNTTPINLLALDLFAIPVEYQDLREVFSKAQATFLQPHRPCDCGINLLPGTTPPRGRLYSVLQRLLENQLFVKAKKWEFHHSYIPFLGYIIAAGSVQMDPGKPQLFPEQEEEIGVPSAQMFVRCCRCTWKRARLALLNTTSRYRQQADRHRTPGSPVSSRAYGIYCNGMVDVFVCWPHSAPGNVSVPCPSYLPWITTDDSRRVYMECLSNGSWRLQENSTDVWREKTECDDQDFFKPEEDEWFRHAALRVISIVGYSLSLSSLSLATLLMGILRKLHCTRNYIHMNLFVSFMLRAIAVFIKEIVLHVMYTKLPSDDQGWNSYSNSVITVVCKASRVSMEYFVACNYFWLLVEAIFLQTLLFTDVLTKRRLLKRYMLIGWGTPFVFVVPWAVSKVLYENKGCWNNENRWIWWIIRGPITLSVLVIFYIFIKILMLLLSKLKADQVKFTDYRYSLARATIVLIPLLGIHEVVFTILIDESVEGSSRYARNFINLTLSSFQGFLVSVLYCFANVEVQTELKKRWQLFLFTNHFQVMPCIDFRGEPLKHLWKCSRGRRPHGSQQSESYEEGGGPATHSHLLQVALQGQGGRREVEGGEVAGWRDRERDTGGLEFHTRKSLSSSDGEMTLGETMEEILEESEF</sequence>
<dbReference type="PANTHER" id="PTHR45620:SF23">
    <property type="entry name" value="GLUCAGON-LIKE PEPTIDE 2 RECEPTOR"/>
    <property type="match status" value="1"/>
</dbReference>
<protein>
    <submittedName>
        <fullName evidence="16">Glucagon-like peptide 2 receptor</fullName>
    </submittedName>
</protein>
<dbReference type="Gene3D" id="4.10.1240.10">
    <property type="entry name" value="GPCR, family 2, extracellular hormone receptor domain"/>
    <property type="match status" value="1"/>
</dbReference>
<feature type="region of interest" description="Disordered" evidence="11">
    <location>
        <begin position="613"/>
        <end position="656"/>
    </location>
</feature>
<dbReference type="PROSITE" id="PS50261">
    <property type="entry name" value="G_PROTEIN_RECEP_F2_4"/>
    <property type="match status" value="1"/>
</dbReference>
<organism evidence="15 16">
    <name type="scientific">Salvelinus namaycush</name>
    <name type="common">Lake trout</name>
    <name type="synonym">Salmo namaycush</name>
    <dbReference type="NCBI Taxonomy" id="8040"/>
    <lineage>
        <taxon>Eukaryota</taxon>
        <taxon>Metazoa</taxon>
        <taxon>Chordata</taxon>
        <taxon>Craniata</taxon>
        <taxon>Vertebrata</taxon>
        <taxon>Euteleostomi</taxon>
        <taxon>Actinopterygii</taxon>
        <taxon>Neopterygii</taxon>
        <taxon>Teleostei</taxon>
        <taxon>Protacanthopterygii</taxon>
        <taxon>Salmoniformes</taxon>
        <taxon>Salmonidae</taxon>
        <taxon>Salmoninae</taxon>
        <taxon>Salvelinus</taxon>
    </lineage>
</organism>
<proteinExistence type="inferred from homology"/>
<keyword evidence="5 12" id="KW-1133">Transmembrane helix</keyword>
<feature type="transmembrane region" description="Helical" evidence="12">
    <location>
        <begin position="439"/>
        <end position="463"/>
    </location>
</feature>
<reference evidence="16" key="1">
    <citation type="submission" date="2025-08" db="UniProtKB">
        <authorList>
            <consortium name="RefSeq"/>
        </authorList>
    </citation>
    <scope>IDENTIFICATION</scope>
    <source>
        <tissue evidence="16">White muscle</tissue>
    </source>
</reference>
<dbReference type="InterPro" id="IPR017981">
    <property type="entry name" value="GPCR_2-like_7TM"/>
</dbReference>